<sequence length="108" mass="12017">MVGILPTHSKAPLRGLSFKPEESADVWKSIANSATDLRPCFGLHNCRVISVSDSEYPKVCLNSEMKSLSEWPKRVCELYFAPAHLNAFPSHNKGVVQKGLGRFTKDRS</sequence>
<dbReference type="EMBL" id="JAHRIQ010095481">
    <property type="protein sequence ID" value="MEQ2252646.1"/>
    <property type="molecule type" value="Genomic_DNA"/>
</dbReference>
<protein>
    <submittedName>
        <fullName evidence="1">Uncharacterized protein</fullName>
    </submittedName>
</protein>
<comment type="caution">
    <text evidence="1">The sequence shown here is derived from an EMBL/GenBank/DDBJ whole genome shotgun (WGS) entry which is preliminary data.</text>
</comment>
<evidence type="ECO:0000313" key="1">
    <source>
        <dbReference type="EMBL" id="MEQ2252646.1"/>
    </source>
</evidence>
<gene>
    <name evidence="1" type="ORF">ILYODFUR_023973</name>
</gene>
<name>A0ABV0V5M2_9TELE</name>
<evidence type="ECO:0000313" key="2">
    <source>
        <dbReference type="Proteomes" id="UP001482620"/>
    </source>
</evidence>
<reference evidence="1 2" key="1">
    <citation type="submission" date="2021-06" db="EMBL/GenBank/DDBJ databases">
        <authorList>
            <person name="Palmer J.M."/>
        </authorList>
    </citation>
    <scope>NUCLEOTIDE SEQUENCE [LARGE SCALE GENOMIC DNA]</scope>
    <source>
        <strain evidence="2">if_2019</strain>
        <tissue evidence="1">Muscle</tissue>
    </source>
</reference>
<accession>A0ABV0V5M2</accession>
<proteinExistence type="predicted"/>
<keyword evidence="2" id="KW-1185">Reference proteome</keyword>
<dbReference type="Proteomes" id="UP001482620">
    <property type="component" value="Unassembled WGS sequence"/>
</dbReference>
<organism evidence="1 2">
    <name type="scientific">Ilyodon furcidens</name>
    <name type="common">goldbreast splitfin</name>
    <dbReference type="NCBI Taxonomy" id="33524"/>
    <lineage>
        <taxon>Eukaryota</taxon>
        <taxon>Metazoa</taxon>
        <taxon>Chordata</taxon>
        <taxon>Craniata</taxon>
        <taxon>Vertebrata</taxon>
        <taxon>Euteleostomi</taxon>
        <taxon>Actinopterygii</taxon>
        <taxon>Neopterygii</taxon>
        <taxon>Teleostei</taxon>
        <taxon>Neoteleostei</taxon>
        <taxon>Acanthomorphata</taxon>
        <taxon>Ovalentaria</taxon>
        <taxon>Atherinomorphae</taxon>
        <taxon>Cyprinodontiformes</taxon>
        <taxon>Goodeidae</taxon>
        <taxon>Ilyodon</taxon>
    </lineage>
</organism>